<accession>A0A378MUN3</accession>
<reference evidence="1 2" key="1">
    <citation type="submission" date="2018-06" db="EMBL/GenBank/DDBJ databases">
        <authorList>
            <consortium name="Pathogen Informatics"/>
            <person name="Doyle S."/>
        </authorList>
    </citation>
    <scope>NUCLEOTIDE SEQUENCE [LARGE SCALE GENOMIC DNA]</scope>
    <source>
        <strain evidence="1 2">NCTC10638</strain>
    </source>
</reference>
<protein>
    <submittedName>
        <fullName evidence="1">Uncharacterized protein</fullName>
    </submittedName>
</protein>
<sequence length="44" mass="5432">MRFGFSGFNEIKQLYRQDMMEGTSRYTERVQLFRQIEPLDEQKQ</sequence>
<dbReference type="EMBL" id="UGPN01000002">
    <property type="protein sequence ID" value="STY59963.1"/>
    <property type="molecule type" value="Genomic_DNA"/>
</dbReference>
<organism evidence="1 2">
    <name type="scientific">Mannheimia haemolytica</name>
    <name type="common">Pasteurella haemolytica</name>
    <dbReference type="NCBI Taxonomy" id="75985"/>
    <lineage>
        <taxon>Bacteria</taxon>
        <taxon>Pseudomonadati</taxon>
        <taxon>Pseudomonadota</taxon>
        <taxon>Gammaproteobacteria</taxon>
        <taxon>Pasteurellales</taxon>
        <taxon>Pasteurellaceae</taxon>
        <taxon>Mannheimia</taxon>
    </lineage>
</organism>
<gene>
    <name evidence="1" type="ORF">NCTC10638_01155</name>
</gene>
<evidence type="ECO:0000313" key="2">
    <source>
        <dbReference type="Proteomes" id="UP000254802"/>
    </source>
</evidence>
<name>A0A378MUN3_MANHA</name>
<evidence type="ECO:0000313" key="1">
    <source>
        <dbReference type="EMBL" id="STY59963.1"/>
    </source>
</evidence>
<proteinExistence type="predicted"/>
<dbReference type="Proteomes" id="UP000254802">
    <property type="component" value="Unassembled WGS sequence"/>
</dbReference>
<dbReference type="AlphaFoldDB" id="A0A378MUN3"/>